<feature type="transmembrane region" description="Helical" evidence="5">
    <location>
        <begin position="68"/>
        <end position="92"/>
    </location>
</feature>
<proteinExistence type="predicted"/>
<feature type="transmembrane region" description="Helical" evidence="5">
    <location>
        <begin position="325"/>
        <end position="350"/>
    </location>
</feature>
<dbReference type="Pfam" id="PF07690">
    <property type="entry name" value="MFS_1"/>
    <property type="match status" value="1"/>
</dbReference>
<comment type="caution">
    <text evidence="7">The sequence shown here is derived from an EMBL/GenBank/DDBJ whole genome shotgun (WGS) entry which is preliminary data.</text>
</comment>
<dbReference type="PANTHER" id="PTHR23502">
    <property type="entry name" value="MAJOR FACILITATOR SUPERFAMILY"/>
    <property type="match status" value="1"/>
</dbReference>
<reference evidence="7 8" key="1">
    <citation type="submission" date="2024-07" db="EMBL/GenBank/DDBJ databases">
        <title>Section-level genome sequencing and comparative genomics of Aspergillus sections Usti and Cavernicolus.</title>
        <authorList>
            <consortium name="Lawrence Berkeley National Laboratory"/>
            <person name="Nybo J.L."/>
            <person name="Vesth T.C."/>
            <person name="Theobald S."/>
            <person name="Frisvad J.C."/>
            <person name="Larsen T.O."/>
            <person name="Kjaerboelling I."/>
            <person name="Rothschild-Mancinelli K."/>
            <person name="Lyhne E.K."/>
            <person name="Kogle M.E."/>
            <person name="Barry K."/>
            <person name="Clum A."/>
            <person name="Na H."/>
            <person name="Ledsgaard L."/>
            <person name="Lin J."/>
            <person name="Lipzen A."/>
            <person name="Kuo A."/>
            <person name="Riley R."/>
            <person name="Mondo S."/>
            <person name="LaButti K."/>
            <person name="Haridas S."/>
            <person name="Pangalinan J."/>
            <person name="Salamov A.A."/>
            <person name="Simmons B.A."/>
            <person name="Magnuson J.K."/>
            <person name="Chen J."/>
            <person name="Drula E."/>
            <person name="Henrissat B."/>
            <person name="Wiebenga A."/>
            <person name="Lubbers R.J."/>
            <person name="Gomes A.C."/>
            <person name="Makela M.R."/>
            <person name="Stajich J."/>
            <person name="Grigoriev I.V."/>
            <person name="Mortensen U.H."/>
            <person name="De vries R.P."/>
            <person name="Baker S.E."/>
            <person name="Andersen M.R."/>
        </authorList>
    </citation>
    <scope>NUCLEOTIDE SEQUENCE [LARGE SCALE GENOMIC DNA]</scope>
    <source>
        <strain evidence="7 8">CBS 600.67</strain>
    </source>
</reference>
<dbReference type="Gene3D" id="1.20.1250.20">
    <property type="entry name" value="MFS general substrate transporter like domains"/>
    <property type="match status" value="1"/>
</dbReference>
<name>A0ABR4IR99_9EURO</name>
<organism evidence="7 8">
    <name type="scientific">Aspergillus cavernicola</name>
    <dbReference type="NCBI Taxonomy" id="176166"/>
    <lineage>
        <taxon>Eukaryota</taxon>
        <taxon>Fungi</taxon>
        <taxon>Dikarya</taxon>
        <taxon>Ascomycota</taxon>
        <taxon>Pezizomycotina</taxon>
        <taxon>Eurotiomycetes</taxon>
        <taxon>Eurotiomycetidae</taxon>
        <taxon>Eurotiales</taxon>
        <taxon>Aspergillaceae</taxon>
        <taxon>Aspergillus</taxon>
        <taxon>Aspergillus subgen. Nidulantes</taxon>
    </lineage>
</organism>
<feature type="transmembrane region" description="Helical" evidence="5">
    <location>
        <begin position="224"/>
        <end position="244"/>
    </location>
</feature>
<dbReference type="EMBL" id="JBFXLS010000013">
    <property type="protein sequence ID" value="KAL2830305.1"/>
    <property type="molecule type" value="Genomic_DNA"/>
</dbReference>
<feature type="transmembrane region" description="Helical" evidence="5">
    <location>
        <begin position="405"/>
        <end position="422"/>
    </location>
</feature>
<dbReference type="PROSITE" id="PS50850">
    <property type="entry name" value="MFS"/>
    <property type="match status" value="1"/>
</dbReference>
<feature type="domain" description="Major facilitator superfamily (MFS) profile" evidence="6">
    <location>
        <begin position="69"/>
        <end position="538"/>
    </location>
</feature>
<evidence type="ECO:0000313" key="7">
    <source>
        <dbReference type="EMBL" id="KAL2830305.1"/>
    </source>
</evidence>
<gene>
    <name evidence="7" type="ORF">BDW59DRAFT_23508</name>
</gene>
<dbReference type="InterPro" id="IPR036259">
    <property type="entry name" value="MFS_trans_sf"/>
</dbReference>
<feature type="transmembrane region" description="Helical" evidence="5">
    <location>
        <begin position="434"/>
        <end position="459"/>
    </location>
</feature>
<accession>A0ABR4IR99</accession>
<feature type="transmembrane region" description="Helical" evidence="5">
    <location>
        <begin position="136"/>
        <end position="153"/>
    </location>
</feature>
<evidence type="ECO:0000256" key="4">
    <source>
        <dbReference type="ARBA" id="ARBA00023136"/>
    </source>
</evidence>
<evidence type="ECO:0000256" key="5">
    <source>
        <dbReference type="SAM" id="Phobius"/>
    </source>
</evidence>
<keyword evidence="2 5" id="KW-0812">Transmembrane</keyword>
<evidence type="ECO:0000256" key="2">
    <source>
        <dbReference type="ARBA" id="ARBA00022692"/>
    </source>
</evidence>
<dbReference type="Proteomes" id="UP001610335">
    <property type="component" value="Unassembled WGS sequence"/>
</dbReference>
<feature type="transmembrane region" description="Helical" evidence="5">
    <location>
        <begin position="196"/>
        <end position="217"/>
    </location>
</feature>
<feature type="transmembrane region" description="Helical" evidence="5">
    <location>
        <begin position="356"/>
        <end position="384"/>
    </location>
</feature>
<keyword evidence="8" id="KW-1185">Reference proteome</keyword>
<feature type="transmembrane region" description="Helical" evidence="5">
    <location>
        <begin position="501"/>
        <end position="521"/>
    </location>
</feature>
<dbReference type="PANTHER" id="PTHR23502:SF20">
    <property type="entry name" value="TRANSPORTER, PUTATIVE (AFU_ORTHOLOGUE AFUA_6G13880)-RELATED"/>
    <property type="match status" value="1"/>
</dbReference>
<dbReference type="SUPFAM" id="SSF103473">
    <property type="entry name" value="MFS general substrate transporter"/>
    <property type="match status" value="1"/>
</dbReference>
<feature type="transmembrane region" description="Helical" evidence="5">
    <location>
        <begin position="471"/>
        <end position="489"/>
    </location>
</feature>
<evidence type="ECO:0000313" key="8">
    <source>
        <dbReference type="Proteomes" id="UP001610335"/>
    </source>
</evidence>
<feature type="transmembrane region" description="Helical" evidence="5">
    <location>
        <begin position="104"/>
        <end position="124"/>
    </location>
</feature>
<evidence type="ECO:0000259" key="6">
    <source>
        <dbReference type="PROSITE" id="PS50850"/>
    </source>
</evidence>
<sequence>MPLGILEDTKLENVPGTAPLNELGNDSSYTGIDPALLKHNESGDIVLVPQPSDSPNDPYNWPRLKKELFTIAFGWGCGCTGAVGPILGAAFVPLAEDFGVPLNTFVSGVQGSTIASVAVGSLVFNSLAVKYGKRPVYLITTIGMMVACFWAAAAKSFASLVASRVVCGLCMGPFEALVPASIADVWFVHERGFRTAIFNLGVLGGINLATPIAGAVIEYGDYQICLNGMGGAFALALIMVFFWMPETAYVRTDALNIDTGHDLSALEGKTSTKHLEGTGTPLPASSEEQPITYMRELLPYSGYVNHVSFWNTIIRPFYLITSPAVCWATILFTTCISWLVLISLTISQIFSAPPYGFSVGAVGATNVASFVASLIGTIIAGPLVDGVASRLSKINKGIFEPEFRLPIMVTYLLFTATGFFAWGQSLTNLDPWPIPVIVCLGLINLGVQLGTTGVVTYVVDCHREKAGEAFATMNFVKNLFAFGLTFYVNGWIDSQGVRDCFFTIGGITIGVTVLTVPMYVYGKRCRSWVHRHRIAERL</sequence>
<keyword evidence="3 5" id="KW-1133">Transmembrane helix</keyword>
<dbReference type="InterPro" id="IPR020846">
    <property type="entry name" value="MFS_dom"/>
</dbReference>
<protein>
    <submittedName>
        <fullName evidence="7">Major facilitator superfamily domain-containing protein</fullName>
    </submittedName>
</protein>
<comment type="subcellular location">
    <subcellularLocation>
        <location evidence="1">Membrane</location>
        <topology evidence="1">Multi-pass membrane protein</topology>
    </subcellularLocation>
</comment>
<dbReference type="InterPro" id="IPR011701">
    <property type="entry name" value="MFS"/>
</dbReference>
<keyword evidence="4 5" id="KW-0472">Membrane</keyword>
<evidence type="ECO:0000256" key="3">
    <source>
        <dbReference type="ARBA" id="ARBA00022989"/>
    </source>
</evidence>
<evidence type="ECO:0000256" key="1">
    <source>
        <dbReference type="ARBA" id="ARBA00004141"/>
    </source>
</evidence>